<dbReference type="InterPro" id="IPR029058">
    <property type="entry name" value="AB_hydrolase_fold"/>
</dbReference>
<dbReference type="KEGG" id="dez:DKM44_03585"/>
<sequence>MPLDPALKEVLMQFAAAPQPSGLDEMRQMVIANADRAPKRPAKIGGTRDLLIPGPESELPVRLYLPLGEKPQGGWPLTIFYHGGGFVAYSIQTHDQVCRELCAGANTAVLSVEYRLAPEHKFPAPVNDAYAAFVWAAEHAGELSADASRLAVAGDSAGASLSIAVTQRARDEHGPAIKAQLLIYPAADFVNTERYPSRKENGEGYFLTEERMKFFGEMYLAEAAHGAHPHVSPLHAADLKNLPPALVVTAEFDPLRDEGLAYAEALTAAGNRAEHQGGPGMIHGFANMTGVSPAAAALMDQAAAWLGRELA</sequence>
<evidence type="ECO:0000256" key="2">
    <source>
        <dbReference type="ARBA" id="ARBA00022801"/>
    </source>
</evidence>
<dbReference type="InterPro" id="IPR013094">
    <property type="entry name" value="AB_hydrolase_3"/>
</dbReference>
<dbReference type="OrthoDB" id="9815425at2"/>
<protein>
    <submittedName>
        <fullName evidence="4">Lipase</fullName>
    </submittedName>
</protein>
<dbReference type="Gene3D" id="3.40.50.1820">
    <property type="entry name" value="alpha/beta hydrolase"/>
    <property type="match status" value="1"/>
</dbReference>
<dbReference type="PANTHER" id="PTHR48081">
    <property type="entry name" value="AB HYDROLASE SUPERFAMILY PROTEIN C4A8.06C"/>
    <property type="match status" value="1"/>
</dbReference>
<dbReference type="PANTHER" id="PTHR48081:SF8">
    <property type="entry name" value="ALPHA_BETA HYDROLASE FOLD-3 DOMAIN-CONTAINING PROTEIN-RELATED"/>
    <property type="match status" value="1"/>
</dbReference>
<reference evidence="4 5" key="1">
    <citation type="submission" date="2018-05" db="EMBL/GenBank/DDBJ databases">
        <title>Complete Genome Sequence of Deinococcus sp. strain 17bor-2.</title>
        <authorList>
            <person name="Srinivasan S."/>
        </authorList>
    </citation>
    <scope>NUCLEOTIDE SEQUENCE [LARGE SCALE GENOMIC DNA]</scope>
    <source>
        <strain evidence="4 5">17bor-2</strain>
    </source>
</reference>
<feature type="domain" description="Alpha/beta hydrolase fold-3" evidence="3">
    <location>
        <begin position="79"/>
        <end position="286"/>
    </location>
</feature>
<accession>A0A2Z3JHI5</accession>
<keyword evidence="2" id="KW-0378">Hydrolase</keyword>
<dbReference type="RefSeq" id="WP_109825490.1">
    <property type="nucleotide sequence ID" value="NZ_CP029494.1"/>
</dbReference>
<dbReference type="SUPFAM" id="SSF53474">
    <property type="entry name" value="alpha/beta-Hydrolases"/>
    <property type="match status" value="1"/>
</dbReference>
<evidence type="ECO:0000313" key="5">
    <source>
        <dbReference type="Proteomes" id="UP000245368"/>
    </source>
</evidence>
<comment type="similarity">
    <text evidence="1">Belongs to the 'GDXG' lipolytic enzyme family.</text>
</comment>
<dbReference type="Pfam" id="PF07859">
    <property type="entry name" value="Abhydrolase_3"/>
    <property type="match status" value="1"/>
</dbReference>
<dbReference type="InterPro" id="IPR050300">
    <property type="entry name" value="GDXG_lipolytic_enzyme"/>
</dbReference>
<dbReference type="AlphaFoldDB" id="A0A2Z3JHI5"/>
<dbReference type="GO" id="GO:0016787">
    <property type="term" value="F:hydrolase activity"/>
    <property type="evidence" value="ECO:0007669"/>
    <property type="project" value="UniProtKB-KW"/>
</dbReference>
<keyword evidence="5" id="KW-1185">Reference proteome</keyword>
<gene>
    <name evidence="4" type="ORF">DKM44_03585</name>
</gene>
<evidence type="ECO:0000313" key="4">
    <source>
        <dbReference type="EMBL" id="AWN22429.1"/>
    </source>
</evidence>
<name>A0A2Z3JHI5_9DEIO</name>
<evidence type="ECO:0000256" key="1">
    <source>
        <dbReference type="ARBA" id="ARBA00010515"/>
    </source>
</evidence>
<evidence type="ECO:0000259" key="3">
    <source>
        <dbReference type="Pfam" id="PF07859"/>
    </source>
</evidence>
<dbReference type="Proteomes" id="UP000245368">
    <property type="component" value="Chromosome"/>
</dbReference>
<proteinExistence type="inferred from homology"/>
<dbReference type="FunFam" id="3.40.50.1820:FF:000089">
    <property type="entry name" value="Alpha/beta hydrolase"/>
    <property type="match status" value="1"/>
</dbReference>
<organism evidence="4 5">
    <name type="scientific">Deinococcus irradiatisoli</name>
    <dbReference type="NCBI Taxonomy" id="2202254"/>
    <lineage>
        <taxon>Bacteria</taxon>
        <taxon>Thermotogati</taxon>
        <taxon>Deinococcota</taxon>
        <taxon>Deinococci</taxon>
        <taxon>Deinococcales</taxon>
        <taxon>Deinococcaceae</taxon>
        <taxon>Deinococcus</taxon>
    </lineage>
</organism>
<dbReference type="EMBL" id="CP029494">
    <property type="protein sequence ID" value="AWN22429.1"/>
    <property type="molecule type" value="Genomic_DNA"/>
</dbReference>